<dbReference type="Gene3D" id="3.90.1010.20">
    <property type="match status" value="1"/>
</dbReference>
<dbReference type="GO" id="GO:0010181">
    <property type="term" value="F:FMN binding"/>
    <property type="evidence" value="ECO:0007669"/>
    <property type="project" value="InterPro"/>
</dbReference>
<proteinExistence type="predicted"/>
<dbReference type="KEGG" id="crw:CROST_036040"/>
<dbReference type="AlphaFoldDB" id="A0A1S8MGK1"/>
<accession>A0A1S8MGK1</accession>
<dbReference type="EMBL" id="CP096983">
    <property type="protein sequence ID" value="URZ12859.1"/>
    <property type="molecule type" value="Genomic_DNA"/>
</dbReference>
<dbReference type="Pfam" id="PF04205">
    <property type="entry name" value="FMN_bind"/>
    <property type="match status" value="1"/>
</dbReference>
<reference evidence="1 2" key="1">
    <citation type="submission" date="2022-04" db="EMBL/GenBank/DDBJ databases">
        <title>Genome sequence of C. roseum typestrain.</title>
        <authorList>
            <person name="Poehlein A."/>
            <person name="Schoch T."/>
            <person name="Duerre P."/>
            <person name="Daniel R."/>
        </authorList>
    </citation>
    <scope>NUCLEOTIDE SEQUENCE [LARGE SCALE GENOMIC DNA]</scope>
    <source>
        <strain evidence="1 2">DSM 7320</strain>
    </source>
</reference>
<dbReference type="GO" id="GO:0016020">
    <property type="term" value="C:membrane"/>
    <property type="evidence" value="ECO:0007669"/>
    <property type="project" value="InterPro"/>
</dbReference>
<protein>
    <submittedName>
        <fullName evidence="1">Uncharacterized protein</fullName>
    </submittedName>
</protein>
<dbReference type="Proteomes" id="UP000190951">
    <property type="component" value="Chromosome"/>
</dbReference>
<name>A0A1S8MGK1_9CLOT</name>
<dbReference type="InterPro" id="IPR007329">
    <property type="entry name" value="FMN-bd"/>
</dbReference>
<sequence>MVRKIVLSVIGVVISIGIIVLARYFMSVNNYQSKVKDTKIENVNLQKVADGDYIGSYDVDFIEAKVSVKVRSHRIISIKLLKHKTERGKKAEVITDEVVKAQSLKVDTITGATNSSKVILKAIETALKSGEKV</sequence>
<organism evidence="1 2">
    <name type="scientific">Clostridium felsineum</name>
    <dbReference type="NCBI Taxonomy" id="36839"/>
    <lineage>
        <taxon>Bacteria</taxon>
        <taxon>Bacillati</taxon>
        <taxon>Bacillota</taxon>
        <taxon>Clostridia</taxon>
        <taxon>Eubacteriales</taxon>
        <taxon>Clostridiaceae</taxon>
        <taxon>Clostridium</taxon>
    </lineage>
</organism>
<dbReference type="STRING" id="84029.CROST_38660"/>
<evidence type="ECO:0000313" key="2">
    <source>
        <dbReference type="Proteomes" id="UP000190951"/>
    </source>
</evidence>
<gene>
    <name evidence="1" type="ORF">CROST_036040</name>
</gene>
<dbReference type="RefSeq" id="WP_077832260.1">
    <property type="nucleotide sequence ID" value="NZ_CP096983.1"/>
</dbReference>
<keyword evidence="2" id="KW-1185">Reference proteome</keyword>
<dbReference type="SMART" id="SM00900">
    <property type="entry name" value="FMN_bind"/>
    <property type="match status" value="1"/>
</dbReference>
<evidence type="ECO:0000313" key="1">
    <source>
        <dbReference type="EMBL" id="URZ12859.1"/>
    </source>
</evidence>